<name>A0A8C5NN90_JUNHY</name>
<evidence type="ECO:0000313" key="1">
    <source>
        <dbReference type="Ensembl" id="ENSJHYP00000011382.1"/>
    </source>
</evidence>
<protein>
    <submittedName>
        <fullName evidence="1">Uncharacterized protein</fullName>
    </submittedName>
</protein>
<evidence type="ECO:0000313" key="2">
    <source>
        <dbReference type="Proteomes" id="UP000694408"/>
    </source>
</evidence>
<accession>A0A8C5NN90</accession>
<sequence length="60" mass="6818">FANRQKEISSLYLLIAESAVKQLQSMFSGQLWDHPELLMRLKSCDQTKLWASLSSALTTC</sequence>
<keyword evidence="2" id="KW-1185">Reference proteome</keyword>
<dbReference type="Ensembl" id="ENSJHYT00000013770.1">
    <property type="protein sequence ID" value="ENSJHYP00000011382.1"/>
    <property type="gene ID" value="ENSJHYG00000008909.1"/>
</dbReference>
<dbReference type="AlphaFoldDB" id="A0A8C5NN90"/>
<dbReference type="Proteomes" id="UP000694408">
    <property type="component" value="Unplaced"/>
</dbReference>
<reference evidence="1" key="2">
    <citation type="submission" date="2025-09" db="UniProtKB">
        <authorList>
            <consortium name="Ensembl"/>
        </authorList>
    </citation>
    <scope>IDENTIFICATION</scope>
</reference>
<proteinExistence type="predicted"/>
<organism evidence="1 2">
    <name type="scientific">Junco hyemalis</name>
    <name type="common">Dark-eyed junco</name>
    <dbReference type="NCBI Taxonomy" id="40217"/>
    <lineage>
        <taxon>Eukaryota</taxon>
        <taxon>Metazoa</taxon>
        <taxon>Chordata</taxon>
        <taxon>Craniata</taxon>
        <taxon>Vertebrata</taxon>
        <taxon>Euteleostomi</taxon>
        <taxon>Archelosauria</taxon>
        <taxon>Archosauria</taxon>
        <taxon>Dinosauria</taxon>
        <taxon>Saurischia</taxon>
        <taxon>Theropoda</taxon>
        <taxon>Coelurosauria</taxon>
        <taxon>Aves</taxon>
        <taxon>Neognathae</taxon>
        <taxon>Neoaves</taxon>
        <taxon>Telluraves</taxon>
        <taxon>Australaves</taxon>
        <taxon>Passeriformes</taxon>
        <taxon>Passerellidae</taxon>
        <taxon>Junco</taxon>
    </lineage>
</organism>
<reference evidence="1" key="1">
    <citation type="submission" date="2025-08" db="UniProtKB">
        <authorList>
            <consortium name="Ensembl"/>
        </authorList>
    </citation>
    <scope>IDENTIFICATION</scope>
</reference>